<proteinExistence type="predicted"/>
<name>A0ABV0Y6M7_9TELE</name>
<evidence type="ECO:0000256" key="1">
    <source>
        <dbReference type="SAM" id="MobiDB-lite"/>
    </source>
</evidence>
<comment type="caution">
    <text evidence="2">The sequence shown here is derived from an EMBL/GenBank/DDBJ whole genome shotgun (WGS) entry which is preliminary data.</text>
</comment>
<keyword evidence="3" id="KW-1185">Reference proteome</keyword>
<evidence type="ECO:0000313" key="2">
    <source>
        <dbReference type="EMBL" id="MEQ2289387.1"/>
    </source>
</evidence>
<feature type="region of interest" description="Disordered" evidence="1">
    <location>
        <begin position="19"/>
        <end position="64"/>
    </location>
</feature>
<dbReference type="Proteomes" id="UP001469553">
    <property type="component" value="Unassembled WGS sequence"/>
</dbReference>
<reference evidence="2 3" key="1">
    <citation type="submission" date="2021-06" db="EMBL/GenBank/DDBJ databases">
        <authorList>
            <person name="Palmer J.M."/>
        </authorList>
    </citation>
    <scope>NUCLEOTIDE SEQUENCE [LARGE SCALE GENOMIC DNA]</scope>
    <source>
        <strain evidence="2 3">AS_MEX2019</strain>
        <tissue evidence="2">Muscle</tissue>
    </source>
</reference>
<dbReference type="EMBL" id="JAHRIP010023021">
    <property type="protein sequence ID" value="MEQ2289387.1"/>
    <property type="molecule type" value="Genomic_DNA"/>
</dbReference>
<organism evidence="2 3">
    <name type="scientific">Ameca splendens</name>
    <dbReference type="NCBI Taxonomy" id="208324"/>
    <lineage>
        <taxon>Eukaryota</taxon>
        <taxon>Metazoa</taxon>
        <taxon>Chordata</taxon>
        <taxon>Craniata</taxon>
        <taxon>Vertebrata</taxon>
        <taxon>Euteleostomi</taxon>
        <taxon>Actinopterygii</taxon>
        <taxon>Neopterygii</taxon>
        <taxon>Teleostei</taxon>
        <taxon>Neoteleostei</taxon>
        <taxon>Acanthomorphata</taxon>
        <taxon>Ovalentaria</taxon>
        <taxon>Atherinomorphae</taxon>
        <taxon>Cyprinodontiformes</taxon>
        <taxon>Goodeidae</taxon>
        <taxon>Ameca</taxon>
    </lineage>
</organism>
<feature type="compositionally biased region" description="Polar residues" evidence="1">
    <location>
        <begin position="22"/>
        <end position="61"/>
    </location>
</feature>
<gene>
    <name evidence="2" type="ORF">AMECASPLE_032440</name>
</gene>
<protein>
    <submittedName>
        <fullName evidence="2">Uncharacterized protein</fullName>
    </submittedName>
</protein>
<evidence type="ECO:0000313" key="3">
    <source>
        <dbReference type="Proteomes" id="UP001469553"/>
    </source>
</evidence>
<sequence length="117" mass="12601">MEEDYETAVRQFYCRPPLPTLSHKSAASVQPTSSLQSAAAAAEQSTPGLQGAATEQPTSGLKSAAAAQPTSCLLNAAIIQPKSVSTSSTRRRGRRKRGALAQVIRRSRRRFSFCSRH</sequence>
<accession>A0ABV0Y6M7</accession>